<dbReference type="EMBL" id="JBGFUD010017703">
    <property type="protein sequence ID" value="MFH4984451.1"/>
    <property type="molecule type" value="Genomic_DNA"/>
</dbReference>
<protein>
    <submittedName>
        <fullName evidence="1">Uncharacterized protein</fullName>
    </submittedName>
</protein>
<gene>
    <name evidence="1" type="ORF">AB6A40_011160</name>
</gene>
<sequence>MYFKADHGSVRYRQCLIANVIEPNHCLDRCYAVELTSSFMKYTLTESYRIEKCHHEKEACAVFFNNTYHHYFGLQLANGVKLSHYLTNVVSSRSTL</sequence>
<dbReference type="Proteomes" id="UP001608902">
    <property type="component" value="Unassembled WGS sequence"/>
</dbReference>
<proteinExistence type="predicted"/>
<comment type="caution">
    <text evidence="1">The sequence shown here is derived from an EMBL/GenBank/DDBJ whole genome shotgun (WGS) entry which is preliminary data.</text>
</comment>
<evidence type="ECO:0000313" key="2">
    <source>
        <dbReference type="Proteomes" id="UP001608902"/>
    </source>
</evidence>
<dbReference type="AlphaFoldDB" id="A0ABD6EYL7"/>
<accession>A0ABD6EYL7</accession>
<name>A0ABD6EYL7_9BILA</name>
<evidence type="ECO:0000313" key="1">
    <source>
        <dbReference type="EMBL" id="MFH4984451.1"/>
    </source>
</evidence>
<reference evidence="1 2" key="1">
    <citation type="submission" date="2024-08" db="EMBL/GenBank/DDBJ databases">
        <title>Gnathostoma spinigerum genome.</title>
        <authorList>
            <person name="Gonzalez-Bertolin B."/>
            <person name="Monzon S."/>
            <person name="Zaballos A."/>
            <person name="Jimenez P."/>
            <person name="Dekumyoy P."/>
            <person name="Varona S."/>
            <person name="Cuesta I."/>
            <person name="Sumanam S."/>
            <person name="Adisakwattana P."/>
            <person name="Gasser R.B."/>
            <person name="Hernandez-Gonzalez A."/>
            <person name="Young N.D."/>
            <person name="Perteguer M.J."/>
        </authorList>
    </citation>
    <scope>NUCLEOTIDE SEQUENCE [LARGE SCALE GENOMIC DNA]</scope>
    <source>
        <strain evidence="1">AL3</strain>
        <tissue evidence="1">Liver</tissue>
    </source>
</reference>
<keyword evidence="2" id="KW-1185">Reference proteome</keyword>
<organism evidence="1 2">
    <name type="scientific">Gnathostoma spinigerum</name>
    <dbReference type="NCBI Taxonomy" id="75299"/>
    <lineage>
        <taxon>Eukaryota</taxon>
        <taxon>Metazoa</taxon>
        <taxon>Ecdysozoa</taxon>
        <taxon>Nematoda</taxon>
        <taxon>Chromadorea</taxon>
        <taxon>Rhabditida</taxon>
        <taxon>Spirurina</taxon>
        <taxon>Gnathostomatomorpha</taxon>
        <taxon>Gnathostomatoidea</taxon>
        <taxon>Gnathostomatidae</taxon>
        <taxon>Gnathostoma</taxon>
    </lineage>
</organism>